<feature type="coiled-coil region" evidence="1">
    <location>
        <begin position="23"/>
        <end position="50"/>
    </location>
</feature>
<dbReference type="OrthoDB" id="8606883at2"/>
<dbReference type="KEGG" id="llp:GH975_04900"/>
<organism evidence="2 3">
    <name type="scientific">Litorivicinus lipolyticus</name>
    <dbReference type="NCBI Taxonomy" id="418701"/>
    <lineage>
        <taxon>Bacteria</taxon>
        <taxon>Pseudomonadati</taxon>
        <taxon>Pseudomonadota</taxon>
        <taxon>Gammaproteobacteria</taxon>
        <taxon>Oceanospirillales</taxon>
        <taxon>Litorivicinaceae</taxon>
        <taxon>Litorivicinus</taxon>
    </lineage>
</organism>
<dbReference type="Pfam" id="PF04102">
    <property type="entry name" value="SlyX"/>
    <property type="match status" value="1"/>
</dbReference>
<dbReference type="EMBL" id="CP045871">
    <property type="protein sequence ID" value="QGG79952.1"/>
    <property type="molecule type" value="Genomic_DNA"/>
</dbReference>
<gene>
    <name evidence="2" type="ORF">GH975_04900</name>
</gene>
<keyword evidence="3" id="KW-1185">Reference proteome</keyword>
<evidence type="ECO:0000256" key="1">
    <source>
        <dbReference type="SAM" id="Coils"/>
    </source>
</evidence>
<dbReference type="AlphaFoldDB" id="A0A5Q2QCC9"/>
<accession>A0A5Q2QCC9</accession>
<dbReference type="RefSeq" id="WP_153713456.1">
    <property type="nucleotide sequence ID" value="NZ_CP045871.1"/>
</dbReference>
<proteinExistence type="predicted"/>
<evidence type="ECO:0000313" key="2">
    <source>
        <dbReference type="EMBL" id="QGG79952.1"/>
    </source>
</evidence>
<evidence type="ECO:0000313" key="3">
    <source>
        <dbReference type="Proteomes" id="UP000388235"/>
    </source>
</evidence>
<dbReference type="PANTHER" id="PTHR36508">
    <property type="entry name" value="PROTEIN SLYX"/>
    <property type="match status" value="1"/>
</dbReference>
<dbReference type="PANTHER" id="PTHR36508:SF1">
    <property type="entry name" value="PROTEIN SLYX"/>
    <property type="match status" value="1"/>
</dbReference>
<dbReference type="Gene3D" id="1.20.5.300">
    <property type="match status" value="1"/>
</dbReference>
<name>A0A5Q2QCC9_9GAMM</name>
<protein>
    <submittedName>
        <fullName evidence="2">SlyX protein</fullName>
    </submittedName>
</protein>
<dbReference type="Proteomes" id="UP000388235">
    <property type="component" value="Chromosome"/>
</dbReference>
<dbReference type="InterPro" id="IPR007236">
    <property type="entry name" value="SlyX"/>
</dbReference>
<sequence>MTENLNERIGDLESKVAFQDDLLDTLNALVTQQSEQIARLEQAYKQLSTTVDSAGLGINTGDERPPHY</sequence>
<reference evidence="2 3" key="1">
    <citation type="submission" date="2019-11" db="EMBL/GenBank/DDBJ databases">
        <authorList>
            <person name="Khan S.A."/>
            <person name="Jeon C.O."/>
            <person name="Chun B.H."/>
        </authorList>
    </citation>
    <scope>NUCLEOTIDE SEQUENCE [LARGE SCALE GENOMIC DNA]</scope>
    <source>
        <strain evidence="2 3">IMCC 1097</strain>
    </source>
</reference>
<keyword evidence="1" id="KW-0175">Coiled coil</keyword>